<gene>
    <name evidence="2" type="ORF">GARC_2371</name>
</gene>
<dbReference type="eggNOG" id="COG1472">
    <property type="taxonomic scope" value="Bacteria"/>
</dbReference>
<feature type="domain" description="Tll0287-like" evidence="1">
    <location>
        <begin position="50"/>
        <end position="198"/>
    </location>
</feature>
<dbReference type="EMBL" id="BAEO01000029">
    <property type="protein sequence ID" value="GAC19337.1"/>
    <property type="molecule type" value="Genomic_DNA"/>
</dbReference>
<dbReference type="OrthoDB" id="9797588at2"/>
<dbReference type="AlphaFoldDB" id="K6YMF0"/>
<evidence type="ECO:0000259" key="1">
    <source>
        <dbReference type="Pfam" id="PF11845"/>
    </source>
</evidence>
<dbReference type="Proteomes" id="UP000006327">
    <property type="component" value="Unassembled WGS sequence"/>
</dbReference>
<evidence type="ECO:0000313" key="3">
    <source>
        <dbReference type="Proteomes" id="UP000006327"/>
    </source>
</evidence>
<organism evidence="2 3">
    <name type="scientific">Paraglaciecola arctica BSs20135</name>
    <dbReference type="NCBI Taxonomy" id="493475"/>
    <lineage>
        <taxon>Bacteria</taxon>
        <taxon>Pseudomonadati</taxon>
        <taxon>Pseudomonadota</taxon>
        <taxon>Gammaproteobacteria</taxon>
        <taxon>Alteromonadales</taxon>
        <taxon>Alteromonadaceae</taxon>
        <taxon>Paraglaciecola</taxon>
    </lineage>
</organism>
<proteinExistence type="predicted"/>
<dbReference type="InterPro" id="IPR021796">
    <property type="entry name" value="Tll0287-like_dom"/>
</dbReference>
<dbReference type="Pfam" id="PF11845">
    <property type="entry name" value="Tll0287-like"/>
    <property type="match status" value="1"/>
</dbReference>
<accession>K6YMF0</accession>
<sequence length="209" mass="23132">MNISRWRIWGLSLLSVQMFYAAVMAKEVNDTKQLDQVRLEFEVAAQQKIQSFASELKRNLSKAIQAGGFEEGVVACKDIAPSVAAKSPTSGWKVGRTSLKTRNKKNIPDTWERSILNGFESQYSTGSDIKSLIGFAEHIEQQTITLRYMKAIPVDGLCLSCHGENVSAEVKKILDEQYPNDDAIGYKIGDLRGAFTLSQTIVLPVSADD</sequence>
<name>K6YMF0_9ALTE</name>
<dbReference type="STRING" id="493475.GARC_2371"/>
<reference evidence="2 3" key="1">
    <citation type="journal article" date="2017" name="Antonie Van Leeuwenhoek">
        <title>Rhizobium rhizosphaerae sp. nov., a novel species isolated from rice rhizosphere.</title>
        <authorList>
            <person name="Zhao J.J."/>
            <person name="Zhang J."/>
            <person name="Zhang R.J."/>
            <person name="Zhang C.W."/>
            <person name="Yin H.Q."/>
            <person name="Zhang X.X."/>
        </authorList>
    </citation>
    <scope>NUCLEOTIDE SEQUENCE [LARGE SCALE GENOMIC DNA]</scope>
    <source>
        <strain evidence="2 3">BSs20135</strain>
    </source>
</reference>
<keyword evidence="3" id="KW-1185">Reference proteome</keyword>
<evidence type="ECO:0000313" key="2">
    <source>
        <dbReference type="EMBL" id="GAC19337.1"/>
    </source>
</evidence>
<dbReference type="RefSeq" id="WP_007620058.1">
    <property type="nucleotide sequence ID" value="NZ_BAEO01000029.1"/>
</dbReference>
<comment type="caution">
    <text evidence="2">The sequence shown here is derived from an EMBL/GenBank/DDBJ whole genome shotgun (WGS) entry which is preliminary data.</text>
</comment>
<protein>
    <recommendedName>
        <fullName evidence="1">Tll0287-like domain-containing protein</fullName>
    </recommendedName>
</protein>